<dbReference type="OrthoDB" id="415359at2759"/>
<dbReference type="GO" id="GO:0005737">
    <property type="term" value="C:cytoplasm"/>
    <property type="evidence" value="ECO:0007669"/>
    <property type="project" value="TreeGrafter"/>
</dbReference>
<dbReference type="Pfam" id="PF10154">
    <property type="entry name" value="Fy-3"/>
    <property type="match status" value="2"/>
</dbReference>
<dbReference type="AlphaFoldDB" id="E4XJZ8"/>
<organism evidence="1">
    <name type="scientific">Oikopleura dioica</name>
    <name type="common">Tunicate</name>
    <dbReference type="NCBI Taxonomy" id="34765"/>
    <lineage>
        <taxon>Eukaryota</taxon>
        <taxon>Metazoa</taxon>
        <taxon>Chordata</taxon>
        <taxon>Tunicata</taxon>
        <taxon>Appendicularia</taxon>
        <taxon>Copelata</taxon>
        <taxon>Oikopleuridae</taxon>
        <taxon>Oikopleura</taxon>
    </lineage>
</organism>
<dbReference type="FunCoup" id="E4XJZ8">
    <property type="interactions" value="602"/>
</dbReference>
<evidence type="ECO:0000313" key="2">
    <source>
        <dbReference type="Proteomes" id="UP000001307"/>
    </source>
</evidence>
<reference evidence="1" key="1">
    <citation type="journal article" date="2010" name="Science">
        <title>Plasticity of animal genome architecture unmasked by rapid evolution of a pelagic tunicate.</title>
        <authorList>
            <person name="Denoeud F."/>
            <person name="Henriet S."/>
            <person name="Mungpakdee S."/>
            <person name="Aury J.M."/>
            <person name="Da Silva C."/>
            <person name="Brinkmann H."/>
            <person name="Mikhaleva J."/>
            <person name="Olsen L.C."/>
            <person name="Jubin C."/>
            <person name="Canestro C."/>
            <person name="Bouquet J.M."/>
            <person name="Danks G."/>
            <person name="Poulain J."/>
            <person name="Campsteijn C."/>
            <person name="Adamski M."/>
            <person name="Cross I."/>
            <person name="Yadetie F."/>
            <person name="Muffato M."/>
            <person name="Louis A."/>
            <person name="Butcher S."/>
            <person name="Tsagkogeorga G."/>
            <person name="Konrad A."/>
            <person name="Singh S."/>
            <person name="Jensen M.F."/>
            <person name="Cong E.H."/>
            <person name="Eikeseth-Otteraa H."/>
            <person name="Noel B."/>
            <person name="Anthouard V."/>
            <person name="Porcel B.M."/>
            <person name="Kachouri-Lafond R."/>
            <person name="Nishino A."/>
            <person name="Ugolini M."/>
            <person name="Chourrout P."/>
            <person name="Nishida H."/>
            <person name="Aasland R."/>
            <person name="Huzurbazar S."/>
            <person name="Westhof E."/>
            <person name="Delsuc F."/>
            <person name="Lehrach H."/>
            <person name="Reinhardt R."/>
            <person name="Weissenbach J."/>
            <person name="Roy S.W."/>
            <person name="Artiguenave F."/>
            <person name="Postlethwait J.H."/>
            <person name="Manak J.R."/>
            <person name="Thompson E.M."/>
            <person name="Jaillon O."/>
            <person name="Du Pasquier L."/>
            <person name="Boudinot P."/>
            <person name="Liberles D.A."/>
            <person name="Volff J.N."/>
            <person name="Philippe H."/>
            <person name="Lenhard B."/>
            <person name="Roest Crollius H."/>
            <person name="Wincker P."/>
            <person name="Chourrout D."/>
        </authorList>
    </citation>
    <scope>NUCLEOTIDE SEQUENCE [LARGE SCALE GENOMIC DNA]</scope>
</reference>
<gene>
    <name evidence="1" type="ORF">GSOID_T00012947001</name>
</gene>
<name>E4XJZ8_OIKDI</name>
<protein>
    <submittedName>
        <fullName evidence="1">Uncharacterized protein</fullName>
    </submittedName>
</protein>
<accession>E4XJZ8</accession>
<dbReference type="PANTHER" id="PTHR16525:SF0">
    <property type="entry name" value="PROTEIN C12ORF4"/>
    <property type="match status" value="1"/>
</dbReference>
<proteinExistence type="predicted"/>
<keyword evidence="2" id="KW-1185">Reference proteome</keyword>
<dbReference type="InterPro" id="IPR019311">
    <property type="entry name" value="Fy-3"/>
</dbReference>
<dbReference type="Proteomes" id="UP000001307">
    <property type="component" value="Unassembled WGS sequence"/>
</dbReference>
<dbReference type="PANTHER" id="PTHR16525">
    <property type="entry name" value="PROTEIN C12ORF4"/>
    <property type="match status" value="1"/>
</dbReference>
<sequence>MSDKTVTLKVGELELKVPMSKAMCPAQRWHLCPSEFAHRLIVGHKLNHGIAGDLEREIRRVTNELYFDKCAGDKVLEEFDMDELDDLLEDFEDKKPPSKQTKQLEIFDQGRYNLMEKLVNSEAVTHMIELEQRMRNQRKIIVKNRGISIQKMIERHQRELGEVVSDSSIDRHLDDRERIESHFREEIQILEQKQRAEFIFNAERLIKDAARGNLKAKDVNEGDWVEVPETHIPPNQESFTVNLGNQLKLTQNLRLVQCNLCDEIKPPRNSKAARLESLFNLFAGFSSGIVLPVANNSIKYIDEQFDDVRRSCIENTDFLFPSIDEQLLLAAEKVYSFPEDCPIITRHSNLSASAHVIFHLYVGKLHTEKSVETRHPTFKALRLCIKEAFKADLTSLMVPLLLTNSMHETMTAPWCLRRAEIVMKCIKGYLIEFPLSRCTLHFTVPIGIDSIVFKRIRDLIPENFRLTVALNI</sequence>
<dbReference type="InParanoid" id="E4XJZ8"/>
<dbReference type="EMBL" id="FN653063">
    <property type="protein sequence ID" value="CBY24774.1"/>
    <property type="molecule type" value="Genomic_DNA"/>
</dbReference>
<evidence type="ECO:0000313" key="1">
    <source>
        <dbReference type="EMBL" id="CBY24774.1"/>
    </source>
</evidence>